<keyword evidence="1" id="KW-1133">Transmembrane helix</keyword>
<accession>A0A6V8SL18</accession>
<dbReference type="AlphaFoldDB" id="A0A6V8SL18"/>
<keyword evidence="3" id="KW-1185">Reference proteome</keyword>
<keyword evidence="1" id="KW-0472">Membrane</keyword>
<feature type="transmembrane region" description="Helical" evidence="1">
    <location>
        <begin position="14"/>
        <end position="34"/>
    </location>
</feature>
<evidence type="ECO:0000313" key="3">
    <source>
        <dbReference type="Proteomes" id="UP000580568"/>
    </source>
</evidence>
<feature type="transmembrane region" description="Helical" evidence="1">
    <location>
        <begin position="46"/>
        <end position="65"/>
    </location>
</feature>
<gene>
    <name evidence="2" type="ORF">bsdtw1_04103</name>
</gene>
<reference evidence="2 3" key="1">
    <citation type="submission" date="2020-07" db="EMBL/GenBank/DDBJ databases">
        <title>A new beta-1,3-glucan-decomposing anaerobic bacterium isolated from anoxic soil subjected to biological soil disinfestation.</title>
        <authorList>
            <person name="Ueki A."/>
            <person name="Tonouchi A."/>
        </authorList>
    </citation>
    <scope>NUCLEOTIDE SEQUENCE [LARGE SCALE GENOMIC DNA]</scope>
    <source>
        <strain evidence="2 3">TW1</strain>
    </source>
</reference>
<organism evidence="2 3">
    <name type="scientific">Clostridium fungisolvens</name>
    <dbReference type="NCBI Taxonomy" id="1604897"/>
    <lineage>
        <taxon>Bacteria</taxon>
        <taxon>Bacillati</taxon>
        <taxon>Bacillota</taxon>
        <taxon>Clostridia</taxon>
        <taxon>Eubacteriales</taxon>
        <taxon>Clostridiaceae</taxon>
        <taxon>Clostridium</taxon>
    </lineage>
</organism>
<proteinExistence type="predicted"/>
<name>A0A6V8SL18_9CLOT</name>
<keyword evidence="1" id="KW-0812">Transmembrane</keyword>
<dbReference type="RefSeq" id="WP_183279261.1">
    <property type="nucleotide sequence ID" value="NZ_BLZR01000001.1"/>
</dbReference>
<evidence type="ECO:0000256" key="1">
    <source>
        <dbReference type="SAM" id="Phobius"/>
    </source>
</evidence>
<comment type="caution">
    <text evidence="2">The sequence shown here is derived from an EMBL/GenBank/DDBJ whole genome shotgun (WGS) entry which is preliminary data.</text>
</comment>
<sequence>MGTMHKEVIERKKASTIVVSIIVLCFMIVLSNYNQSVVIYNQQVSILINVSIILLTIAFGVFQVVRCRTYYKYSIVADKLIIHKVKSTGQITLENIKINDIVYLGKVISSPKKYPISSTRLYVCNILGLKTYCCIYKDAHKYKKFYFQPSGDLINKLGCHGIRQKEILVV</sequence>
<protein>
    <submittedName>
        <fullName evidence="2">Uncharacterized protein</fullName>
    </submittedName>
</protein>
<dbReference type="Proteomes" id="UP000580568">
    <property type="component" value="Unassembled WGS sequence"/>
</dbReference>
<evidence type="ECO:0000313" key="2">
    <source>
        <dbReference type="EMBL" id="GFP77929.1"/>
    </source>
</evidence>
<dbReference type="EMBL" id="BLZR01000001">
    <property type="protein sequence ID" value="GFP77929.1"/>
    <property type="molecule type" value="Genomic_DNA"/>
</dbReference>